<reference evidence="1 2" key="1">
    <citation type="submission" date="2014-06" db="EMBL/GenBank/DDBJ databases">
        <title>Draft genome sequence of Idiomarina sp. MCCC 1A10513.</title>
        <authorList>
            <person name="Du J."/>
            <person name="Lai Q."/>
            <person name="Shao Z."/>
        </authorList>
    </citation>
    <scope>NUCLEOTIDE SEQUENCE [LARGE SCALE GENOMIC DNA]</scope>
    <source>
        <strain evidence="1 2">MCCC 1A10513</strain>
    </source>
</reference>
<dbReference type="EMBL" id="JPIN01000001">
    <property type="protein sequence ID" value="KFZ29719.1"/>
    <property type="molecule type" value="Genomic_DNA"/>
</dbReference>
<keyword evidence="2" id="KW-1185">Reference proteome</keyword>
<comment type="caution">
    <text evidence="1">The sequence shown here is derived from an EMBL/GenBank/DDBJ whole genome shotgun (WGS) entry which is preliminary data.</text>
</comment>
<evidence type="ECO:0000313" key="1">
    <source>
        <dbReference type="EMBL" id="KFZ29719.1"/>
    </source>
</evidence>
<dbReference type="InterPro" id="IPR035411">
    <property type="entry name" value="Putative_G5P"/>
</dbReference>
<evidence type="ECO:0000313" key="2">
    <source>
        <dbReference type="Proteomes" id="UP000053718"/>
    </source>
</evidence>
<dbReference type="STRING" id="1517416.IDAT_01040"/>
<dbReference type="Proteomes" id="UP000053718">
    <property type="component" value="Unassembled WGS sequence"/>
</dbReference>
<dbReference type="RefSeq" id="WP_034729384.1">
    <property type="nucleotide sequence ID" value="NZ_JPIN01000001.1"/>
</dbReference>
<dbReference type="Pfam" id="PF17426">
    <property type="entry name" value="Putative_G5P"/>
    <property type="match status" value="1"/>
</dbReference>
<dbReference type="AlphaFoldDB" id="A0A094IV73"/>
<organism evidence="1 2">
    <name type="scientific">Pseudidiomarina atlantica</name>
    <dbReference type="NCBI Taxonomy" id="1517416"/>
    <lineage>
        <taxon>Bacteria</taxon>
        <taxon>Pseudomonadati</taxon>
        <taxon>Pseudomonadota</taxon>
        <taxon>Gammaproteobacteria</taxon>
        <taxon>Alteromonadales</taxon>
        <taxon>Idiomarinaceae</taxon>
        <taxon>Pseudidiomarina</taxon>
    </lineage>
</organism>
<accession>A0A094IV73</accession>
<name>A0A094IV73_9GAMM</name>
<dbReference type="OrthoDB" id="6238301at2"/>
<proteinExistence type="predicted"/>
<protein>
    <submittedName>
        <fullName evidence="1">Uncharacterized protein</fullName>
    </submittedName>
</protein>
<gene>
    <name evidence="1" type="ORF">IDAT_01040</name>
</gene>
<sequence length="122" mass="13183">MSQSNLNSGFAGTLLAGRLVGTRIDQRPGKDGQPWIRHFLGIEVPVVNGFPGQTDVQEVQVSEKIMNAAFHTAIEKLTGKDVFVVVYPRVYATKNGNAGMQYNLSNVENNILAQPTAVAKVA</sequence>